<dbReference type="InterPro" id="IPR011701">
    <property type="entry name" value="MFS"/>
</dbReference>
<dbReference type="Gene3D" id="1.20.1720.10">
    <property type="entry name" value="Multidrug resistance protein D"/>
    <property type="match status" value="1"/>
</dbReference>
<dbReference type="CDD" id="cd17321">
    <property type="entry name" value="MFS_MMR_MDR_like"/>
    <property type="match status" value="1"/>
</dbReference>
<name>A0ABP5H8A3_9ACTN</name>
<evidence type="ECO:0000256" key="1">
    <source>
        <dbReference type="ARBA" id="ARBA00004651"/>
    </source>
</evidence>
<organism evidence="10 11">
    <name type="scientific">Catenulispora yoronensis</name>
    <dbReference type="NCBI Taxonomy" id="450799"/>
    <lineage>
        <taxon>Bacteria</taxon>
        <taxon>Bacillati</taxon>
        <taxon>Actinomycetota</taxon>
        <taxon>Actinomycetes</taxon>
        <taxon>Catenulisporales</taxon>
        <taxon>Catenulisporaceae</taxon>
        <taxon>Catenulispora</taxon>
    </lineage>
</organism>
<feature type="transmembrane region" description="Helical" evidence="8">
    <location>
        <begin position="399"/>
        <end position="422"/>
    </location>
</feature>
<evidence type="ECO:0000256" key="4">
    <source>
        <dbReference type="ARBA" id="ARBA00022692"/>
    </source>
</evidence>
<feature type="transmembrane region" description="Helical" evidence="8">
    <location>
        <begin position="148"/>
        <end position="168"/>
    </location>
</feature>
<protein>
    <submittedName>
        <fullName evidence="10">MFS transporter</fullName>
    </submittedName>
</protein>
<keyword evidence="5 8" id="KW-1133">Transmembrane helix</keyword>
<dbReference type="EMBL" id="BAAAQN010000088">
    <property type="protein sequence ID" value="GAA2062610.1"/>
    <property type="molecule type" value="Genomic_DNA"/>
</dbReference>
<accession>A0ABP5H8A3</accession>
<dbReference type="Proteomes" id="UP001500751">
    <property type="component" value="Unassembled WGS sequence"/>
</dbReference>
<dbReference type="InterPro" id="IPR036259">
    <property type="entry name" value="MFS_trans_sf"/>
</dbReference>
<dbReference type="Gene3D" id="1.20.1250.20">
    <property type="entry name" value="MFS general substrate transporter like domains"/>
    <property type="match status" value="1"/>
</dbReference>
<feature type="transmembrane region" description="Helical" evidence="8">
    <location>
        <begin position="339"/>
        <end position="359"/>
    </location>
</feature>
<feature type="region of interest" description="Disordered" evidence="7">
    <location>
        <begin position="503"/>
        <end position="523"/>
    </location>
</feature>
<evidence type="ECO:0000256" key="6">
    <source>
        <dbReference type="ARBA" id="ARBA00023136"/>
    </source>
</evidence>
<feature type="compositionally biased region" description="Pro residues" evidence="7">
    <location>
        <begin position="513"/>
        <end position="523"/>
    </location>
</feature>
<evidence type="ECO:0000259" key="9">
    <source>
        <dbReference type="PROSITE" id="PS50850"/>
    </source>
</evidence>
<dbReference type="InterPro" id="IPR020846">
    <property type="entry name" value="MFS_dom"/>
</dbReference>
<keyword evidence="11" id="KW-1185">Reference proteome</keyword>
<gene>
    <name evidence="10" type="ORF">GCM10009839_87270</name>
</gene>
<sequence>MPPCTGTPYANRSQPPLNFRRQVKDTMSTASISTTPPAEKVVPRREPKPGLILATIVTCQLMLVLDATIVNIALPKIRDSLHFSEASQSWVLNAYTLAFGGLLLLGGRAGDILGRRRMFVSGVVVFTVASFIGGLAADSTMLLASRALQGVGAAMAGPSMLALIITTFPEGAPRVKAMSLFTAVSSAGGSVGLLLGGMLTTWGSWRLVMYINVPIGALAAVAAARLLNESPRIQGRFDIPGAITSVLGMGTLVYGFINASEHGWSDGVTLGAFTAAVVLLTAFVITESRVAFPVFPLRLLRDSTRARGYGSYVLLVGAMFSMFYFMPQFMQRVLGYSPIKAGLAFLPLTITLFAVSRFVPKLLPRFGPRPLIATGTALISAALLWLAQVKTDSGFTGSLLVPFLMFGLGGALAFSPIALNIMSGLAPRDSGAGSGLMQACQQIGGALGIAVLVTVSTSAEKGSHNPNPGVNFTHGLDTGLTVGAAIAFAVCLVSLTLRPKAPAGGGGGGAAPAPAPVPVPVTE</sequence>
<feature type="transmembrane region" description="Helical" evidence="8">
    <location>
        <begin position="50"/>
        <end position="74"/>
    </location>
</feature>
<feature type="transmembrane region" description="Helical" evidence="8">
    <location>
        <begin position="118"/>
        <end position="136"/>
    </location>
</feature>
<keyword evidence="4 8" id="KW-0812">Transmembrane</keyword>
<evidence type="ECO:0000256" key="7">
    <source>
        <dbReference type="SAM" id="MobiDB-lite"/>
    </source>
</evidence>
<feature type="transmembrane region" description="Helical" evidence="8">
    <location>
        <begin position="180"/>
        <end position="201"/>
    </location>
</feature>
<proteinExistence type="predicted"/>
<feature type="transmembrane region" description="Helical" evidence="8">
    <location>
        <begin position="309"/>
        <end position="327"/>
    </location>
</feature>
<dbReference type="SUPFAM" id="SSF103473">
    <property type="entry name" value="MFS general substrate transporter"/>
    <property type="match status" value="1"/>
</dbReference>
<feature type="transmembrane region" description="Helical" evidence="8">
    <location>
        <begin position="371"/>
        <end position="387"/>
    </location>
</feature>
<reference evidence="11" key="1">
    <citation type="journal article" date="2019" name="Int. J. Syst. Evol. Microbiol.">
        <title>The Global Catalogue of Microorganisms (GCM) 10K type strain sequencing project: providing services to taxonomists for standard genome sequencing and annotation.</title>
        <authorList>
            <consortium name="The Broad Institute Genomics Platform"/>
            <consortium name="The Broad Institute Genome Sequencing Center for Infectious Disease"/>
            <person name="Wu L."/>
            <person name="Ma J."/>
        </authorList>
    </citation>
    <scope>NUCLEOTIDE SEQUENCE [LARGE SCALE GENOMIC DNA]</scope>
    <source>
        <strain evidence="11">JCM 16014</strain>
    </source>
</reference>
<dbReference type="Pfam" id="PF07690">
    <property type="entry name" value="MFS_1"/>
    <property type="match status" value="1"/>
</dbReference>
<evidence type="ECO:0000256" key="5">
    <source>
        <dbReference type="ARBA" id="ARBA00022989"/>
    </source>
</evidence>
<feature type="transmembrane region" description="Helical" evidence="8">
    <location>
        <begin position="443"/>
        <end position="459"/>
    </location>
</feature>
<evidence type="ECO:0000256" key="2">
    <source>
        <dbReference type="ARBA" id="ARBA00022448"/>
    </source>
</evidence>
<keyword evidence="6 8" id="KW-0472">Membrane</keyword>
<evidence type="ECO:0000256" key="8">
    <source>
        <dbReference type="SAM" id="Phobius"/>
    </source>
</evidence>
<feature type="transmembrane region" description="Helical" evidence="8">
    <location>
        <begin position="86"/>
        <end position="106"/>
    </location>
</feature>
<dbReference type="PANTHER" id="PTHR42718:SF46">
    <property type="entry name" value="BLR6921 PROTEIN"/>
    <property type="match status" value="1"/>
</dbReference>
<evidence type="ECO:0000313" key="10">
    <source>
        <dbReference type="EMBL" id="GAA2062610.1"/>
    </source>
</evidence>
<feature type="domain" description="Major facilitator superfamily (MFS) profile" evidence="9">
    <location>
        <begin position="52"/>
        <end position="502"/>
    </location>
</feature>
<keyword evidence="2" id="KW-0813">Transport</keyword>
<comment type="subcellular location">
    <subcellularLocation>
        <location evidence="1">Cell membrane</location>
        <topology evidence="1">Multi-pass membrane protein</topology>
    </subcellularLocation>
</comment>
<feature type="transmembrane region" description="Helical" evidence="8">
    <location>
        <begin position="207"/>
        <end position="227"/>
    </location>
</feature>
<feature type="transmembrane region" description="Helical" evidence="8">
    <location>
        <begin position="479"/>
        <end position="497"/>
    </location>
</feature>
<comment type="caution">
    <text evidence="10">The sequence shown here is derived from an EMBL/GenBank/DDBJ whole genome shotgun (WGS) entry which is preliminary data.</text>
</comment>
<dbReference type="PANTHER" id="PTHR42718">
    <property type="entry name" value="MAJOR FACILITATOR SUPERFAMILY MULTIDRUG TRANSPORTER MFSC"/>
    <property type="match status" value="1"/>
</dbReference>
<keyword evidence="3" id="KW-1003">Cell membrane</keyword>
<feature type="transmembrane region" description="Helical" evidence="8">
    <location>
        <begin position="239"/>
        <end position="257"/>
    </location>
</feature>
<feature type="transmembrane region" description="Helical" evidence="8">
    <location>
        <begin position="269"/>
        <end position="288"/>
    </location>
</feature>
<dbReference type="PROSITE" id="PS50850">
    <property type="entry name" value="MFS"/>
    <property type="match status" value="1"/>
</dbReference>
<evidence type="ECO:0000313" key="11">
    <source>
        <dbReference type="Proteomes" id="UP001500751"/>
    </source>
</evidence>
<evidence type="ECO:0000256" key="3">
    <source>
        <dbReference type="ARBA" id="ARBA00022475"/>
    </source>
</evidence>